<evidence type="ECO:0000256" key="1">
    <source>
        <dbReference type="SAM" id="MobiDB-lite"/>
    </source>
</evidence>
<comment type="caution">
    <text evidence="2">The sequence shown here is derived from an EMBL/GenBank/DDBJ whole genome shotgun (WGS) entry which is preliminary data.</text>
</comment>
<organism evidence="2 3">
    <name type="scientific">Durusdinium trenchii</name>
    <dbReference type="NCBI Taxonomy" id="1381693"/>
    <lineage>
        <taxon>Eukaryota</taxon>
        <taxon>Sar</taxon>
        <taxon>Alveolata</taxon>
        <taxon>Dinophyceae</taxon>
        <taxon>Suessiales</taxon>
        <taxon>Symbiodiniaceae</taxon>
        <taxon>Durusdinium</taxon>
    </lineage>
</organism>
<evidence type="ECO:0000313" key="3">
    <source>
        <dbReference type="Proteomes" id="UP001642464"/>
    </source>
</evidence>
<protein>
    <submittedName>
        <fullName evidence="2">ATP synthase subunits region ORF 4</fullName>
    </submittedName>
</protein>
<name>A0ABP0N8W5_9DINO</name>
<dbReference type="SUPFAM" id="SSF53335">
    <property type="entry name" value="S-adenosyl-L-methionine-dependent methyltransferases"/>
    <property type="match status" value="2"/>
</dbReference>
<sequence length="448" mass="49288">MHLDVCHLRDFYYRTGLGRAAQRAIREQVLRLWPEADAQTVIGFGFAVPLLRPYLAKARRVIALMPGQQGVMPWPADLPNVSVLSEEMWWPLETGMADKLVMMHGLETCENAPALLDEAARVLGPGGRALFIVPNRAGIWASSDQTPFGFGRPYSLGQLESHLAAHGFRSERHSVALFQPPSHRRFWLRSGPLCERVGQKVSKRYAGGVLLVEASRAVFGPRGTPAEAPKRSPLRILDGLPQTVLRLWPEADAQTVIGFGFAARRVIALMPGQQGVMPWPADLPNVSVLSEEMWWPLETGMADKLVMMHGLETCENAPALLDEAARVLGPGGRALFIVPNRAGIWASSDQTPFGFGRPYSLGQLESHLAAHGFRSERHSVALFQPPSHRRFWLRSGPLCERVGQKVSKRYAGGVLLVEASRAVFGPRGTPAEAPKRSPLRILDGLPQT</sequence>
<keyword evidence="3" id="KW-1185">Reference proteome</keyword>
<reference evidence="2 3" key="1">
    <citation type="submission" date="2024-02" db="EMBL/GenBank/DDBJ databases">
        <authorList>
            <person name="Chen Y."/>
            <person name="Shah S."/>
            <person name="Dougan E. K."/>
            <person name="Thang M."/>
            <person name="Chan C."/>
        </authorList>
    </citation>
    <scope>NUCLEOTIDE SEQUENCE [LARGE SCALE GENOMIC DNA]</scope>
</reference>
<dbReference type="EMBL" id="CAXAMM010027046">
    <property type="protein sequence ID" value="CAK9060086.1"/>
    <property type="molecule type" value="Genomic_DNA"/>
</dbReference>
<evidence type="ECO:0000313" key="2">
    <source>
        <dbReference type="EMBL" id="CAK9060086.1"/>
    </source>
</evidence>
<gene>
    <name evidence="2" type="ORF">SCF082_LOCUS31713</name>
</gene>
<dbReference type="Proteomes" id="UP001642464">
    <property type="component" value="Unassembled WGS sequence"/>
</dbReference>
<feature type="region of interest" description="Disordered" evidence="1">
    <location>
        <begin position="426"/>
        <end position="448"/>
    </location>
</feature>
<proteinExistence type="predicted"/>
<feature type="non-terminal residue" evidence="2">
    <location>
        <position position="448"/>
    </location>
</feature>
<accession>A0ABP0N8W5</accession>
<dbReference type="InterPro" id="IPR029063">
    <property type="entry name" value="SAM-dependent_MTases_sf"/>
</dbReference>
<dbReference type="Gene3D" id="3.40.50.150">
    <property type="entry name" value="Vaccinia Virus protein VP39"/>
    <property type="match status" value="2"/>
</dbReference>